<reference evidence="3 4" key="1">
    <citation type="submission" date="2021-04" db="EMBL/GenBank/DDBJ databases">
        <authorList>
            <person name="Bliznina A."/>
        </authorList>
    </citation>
    <scope>NUCLEOTIDE SEQUENCE [LARGE SCALE GENOMIC DNA]</scope>
</reference>
<accession>A0ABN7SDT8</accession>
<dbReference type="SMART" id="SM00271">
    <property type="entry name" value="DnaJ"/>
    <property type="match status" value="1"/>
</dbReference>
<protein>
    <submittedName>
        <fullName evidence="3">Oidioi.mRNA.OKI2018_I69.XSR.g14435.t1.cds</fullName>
    </submittedName>
</protein>
<dbReference type="Proteomes" id="UP001158576">
    <property type="component" value="Chromosome XSR"/>
</dbReference>
<feature type="domain" description="J" evidence="2">
    <location>
        <begin position="10"/>
        <end position="103"/>
    </location>
</feature>
<proteinExistence type="predicted"/>
<keyword evidence="4" id="KW-1185">Reference proteome</keyword>
<evidence type="ECO:0000256" key="1">
    <source>
        <dbReference type="ARBA" id="ARBA00023186"/>
    </source>
</evidence>
<dbReference type="SUPFAM" id="SSF46565">
    <property type="entry name" value="Chaperone J-domain"/>
    <property type="match status" value="1"/>
</dbReference>
<gene>
    <name evidence="3" type="ORF">OKIOD_LOCUS5993</name>
</gene>
<dbReference type="PANTHER" id="PTHR43096">
    <property type="entry name" value="DNAJ HOMOLOG 1, MITOCHONDRIAL-RELATED"/>
    <property type="match status" value="1"/>
</dbReference>
<keyword evidence="1" id="KW-0143">Chaperone</keyword>
<dbReference type="EMBL" id="OU015569">
    <property type="protein sequence ID" value="CAG5096006.1"/>
    <property type="molecule type" value="Genomic_DNA"/>
</dbReference>
<evidence type="ECO:0000313" key="3">
    <source>
        <dbReference type="EMBL" id="CAG5096006.1"/>
    </source>
</evidence>
<dbReference type="PROSITE" id="PS50076">
    <property type="entry name" value="DNAJ_2"/>
    <property type="match status" value="1"/>
</dbReference>
<dbReference type="Pfam" id="PF00226">
    <property type="entry name" value="DnaJ"/>
    <property type="match status" value="1"/>
</dbReference>
<name>A0ABN7SDT8_OIKDI</name>
<evidence type="ECO:0000259" key="2">
    <source>
        <dbReference type="PROSITE" id="PS50076"/>
    </source>
</evidence>
<dbReference type="InterPro" id="IPR036869">
    <property type="entry name" value="J_dom_sf"/>
</dbReference>
<dbReference type="InterPro" id="IPR001623">
    <property type="entry name" value="DnaJ_domain"/>
</dbReference>
<evidence type="ECO:0000313" key="4">
    <source>
        <dbReference type="Proteomes" id="UP001158576"/>
    </source>
</evidence>
<sequence>MSFRFFSGKDYFSALNLSTSAGDDEIKKSFRQRLKQFQNALRPVFSKAIVTALVWHFSRVYHPDRNSGQDNGTFIKINKAYETLSNAKLRQICQIHLENEELGEFLDNVAQANDADHTLFDSLSVDELLRRFDEFRFYKKTGKPRVRLEKTIIHVDQSTVEQQFTYGKKFSGSAKWGFCRVKGANFGFDDDFMYNNKKFFYGFDIEHKGYKRKNEKNLSIFGNLYDYHLSIYKMSAHFQHPVARIEPFVTTHDFFTQDMRSILADEDDLDTFTRNVILNPGCKLRIHHNYVFKKDISLGMDEIRLTRTPSKIIIKAPVKMTIKKSSVSFCPFSKVLVFEYKSDQGGSFLGMSLQPLVRISVSDWIEMYQNPSFEMIWECISPVISVKFIRHGVKTSLDQITITDIIDAITVKSPDVENAVKSTDEAGNPVLLAHNRLMLSLSYLLQSNQVILSTPISIPISYYSITKVAFTA</sequence>
<organism evidence="3 4">
    <name type="scientific">Oikopleura dioica</name>
    <name type="common">Tunicate</name>
    <dbReference type="NCBI Taxonomy" id="34765"/>
    <lineage>
        <taxon>Eukaryota</taxon>
        <taxon>Metazoa</taxon>
        <taxon>Chordata</taxon>
        <taxon>Tunicata</taxon>
        <taxon>Appendicularia</taxon>
        <taxon>Copelata</taxon>
        <taxon>Oikopleuridae</taxon>
        <taxon>Oikopleura</taxon>
    </lineage>
</organism>
<dbReference type="Gene3D" id="1.10.287.110">
    <property type="entry name" value="DnaJ domain"/>
    <property type="match status" value="1"/>
</dbReference>
<dbReference type="CDD" id="cd06257">
    <property type="entry name" value="DnaJ"/>
    <property type="match status" value="1"/>
</dbReference>
<dbReference type="PANTHER" id="PTHR43096:SF52">
    <property type="entry name" value="DNAJ HOMOLOG 1, MITOCHONDRIAL-RELATED"/>
    <property type="match status" value="1"/>
</dbReference>